<keyword evidence="1" id="KW-0560">Oxidoreductase</keyword>
<gene>
    <name evidence="1" type="ORF">LOK49_LG08G02718</name>
</gene>
<keyword evidence="1" id="KW-0223">Dioxygenase</keyword>
<protein>
    <submittedName>
        <fullName evidence="1">1,2-dihydroxy-3-keto-5-methylthiopentene dioxygenase 2</fullName>
    </submittedName>
</protein>
<evidence type="ECO:0000313" key="2">
    <source>
        <dbReference type="Proteomes" id="UP001060215"/>
    </source>
</evidence>
<dbReference type="EMBL" id="CM045766">
    <property type="protein sequence ID" value="KAI8004145.1"/>
    <property type="molecule type" value="Genomic_DNA"/>
</dbReference>
<dbReference type="Proteomes" id="UP001060215">
    <property type="component" value="Chromosome 9"/>
</dbReference>
<organism evidence="1 2">
    <name type="scientific">Camellia lanceoleosa</name>
    <dbReference type="NCBI Taxonomy" id="1840588"/>
    <lineage>
        <taxon>Eukaryota</taxon>
        <taxon>Viridiplantae</taxon>
        <taxon>Streptophyta</taxon>
        <taxon>Embryophyta</taxon>
        <taxon>Tracheophyta</taxon>
        <taxon>Spermatophyta</taxon>
        <taxon>Magnoliopsida</taxon>
        <taxon>eudicotyledons</taxon>
        <taxon>Gunneridae</taxon>
        <taxon>Pentapetalae</taxon>
        <taxon>asterids</taxon>
        <taxon>Ericales</taxon>
        <taxon>Theaceae</taxon>
        <taxon>Camellia</taxon>
    </lineage>
</organism>
<proteinExistence type="predicted"/>
<reference evidence="1 2" key="1">
    <citation type="journal article" date="2022" name="Plant J.">
        <title>Chromosome-level genome of Camellia lanceoleosa provides a valuable resource for understanding genome evolution and self-incompatibility.</title>
        <authorList>
            <person name="Gong W."/>
            <person name="Xiao S."/>
            <person name="Wang L."/>
            <person name="Liao Z."/>
            <person name="Chang Y."/>
            <person name="Mo W."/>
            <person name="Hu G."/>
            <person name="Li W."/>
            <person name="Zhao G."/>
            <person name="Zhu H."/>
            <person name="Hu X."/>
            <person name="Ji K."/>
            <person name="Xiang X."/>
            <person name="Song Q."/>
            <person name="Yuan D."/>
            <person name="Jin S."/>
            <person name="Zhang L."/>
        </authorList>
    </citation>
    <scope>NUCLEOTIDE SEQUENCE [LARGE SCALE GENOMIC DNA]</scope>
    <source>
        <strain evidence="1">SQ_2022a</strain>
    </source>
</reference>
<sequence length="224" mass="25291">MRVNTAQSFIRDFCEVFLEKLPNYEEKIKNFLEEHLHIDEEIRYCVAGNGYFDARDCNDAWIHVLVKKGRMVVLPARIYHCFTLDSNNYLKVSGLDSFLLFSSSSSSSVDKTQLGLGLGFLMLLRTPSLPHLLSSEVSSPVTFAMEPVHLSGCTLLKGRVSTQEIFHLPNSDLVPAKYEGRIYIEDLRNGQHGSASHLAWLRGPSPDHGPTMSRLLFLRKAVSY</sequence>
<accession>A0ACC0GTI9</accession>
<name>A0ACC0GTI9_9ERIC</name>
<comment type="caution">
    <text evidence="1">The sequence shown here is derived from an EMBL/GenBank/DDBJ whole genome shotgun (WGS) entry which is preliminary data.</text>
</comment>
<keyword evidence="2" id="KW-1185">Reference proteome</keyword>
<evidence type="ECO:0000313" key="1">
    <source>
        <dbReference type="EMBL" id="KAI8004145.1"/>
    </source>
</evidence>